<dbReference type="PANTHER" id="PTHR35146:SF1">
    <property type="entry name" value="UPF0178 PROTEIN YAII"/>
    <property type="match status" value="1"/>
</dbReference>
<dbReference type="NCBIfam" id="NF001095">
    <property type="entry name" value="PRK00124.1"/>
    <property type="match status" value="1"/>
</dbReference>
<evidence type="ECO:0000256" key="2">
    <source>
        <dbReference type="HAMAP-Rule" id="MF_00489"/>
    </source>
</evidence>
<dbReference type="EMBL" id="CP117418">
    <property type="protein sequence ID" value="WCT79179.1"/>
    <property type="molecule type" value="Genomic_DNA"/>
</dbReference>
<reference evidence="3 4" key="1">
    <citation type="submission" date="2023-02" db="EMBL/GenBank/DDBJ databases">
        <title>Genome sequence of Novosphingobium humi KACC 19094.</title>
        <authorList>
            <person name="Kim S."/>
            <person name="Heo J."/>
            <person name="Kwon S.-W."/>
        </authorList>
    </citation>
    <scope>NUCLEOTIDE SEQUENCE [LARGE SCALE GENOMIC DNA]</scope>
    <source>
        <strain evidence="3 4">KACC 19094</strain>
        <plasmid evidence="3 4">unnamed1</plasmid>
    </source>
</reference>
<organism evidence="3 4">
    <name type="scientific">Novosphingobium humi</name>
    <dbReference type="NCBI Taxonomy" id="2282397"/>
    <lineage>
        <taxon>Bacteria</taxon>
        <taxon>Pseudomonadati</taxon>
        <taxon>Pseudomonadota</taxon>
        <taxon>Alphaproteobacteria</taxon>
        <taxon>Sphingomonadales</taxon>
        <taxon>Sphingomonadaceae</taxon>
        <taxon>Novosphingobium</taxon>
    </lineage>
</organism>
<evidence type="ECO:0000313" key="3">
    <source>
        <dbReference type="EMBL" id="WCT79179.1"/>
    </source>
</evidence>
<keyword evidence="4" id="KW-1185">Reference proteome</keyword>
<name>A0ABY7U4B2_9SPHN</name>
<dbReference type="Pfam" id="PF02639">
    <property type="entry name" value="DUF188"/>
    <property type="match status" value="1"/>
</dbReference>
<dbReference type="RefSeq" id="WP_273619458.1">
    <property type="nucleotide sequence ID" value="NZ_CP103869.1"/>
</dbReference>
<dbReference type="PANTHER" id="PTHR35146">
    <property type="entry name" value="UPF0178 PROTEIN YAII"/>
    <property type="match status" value="1"/>
</dbReference>
<geneLocation type="plasmid" evidence="3 4">
    <name>unnamed1</name>
</geneLocation>
<evidence type="ECO:0000313" key="4">
    <source>
        <dbReference type="Proteomes" id="UP001218231"/>
    </source>
</evidence>
<proteinExistence type="inferred from homology"/>
<keyword evidence="3" id="KW-0614">Plasmid</keyword>
<evidence type="ECO:0000256" key="1">
    <source>
        <dbReference type="ARBA" id="ARBA00008522"/>
    </source>
</evidence>
<dbReference type="HAMAP" id="MF_00489">
    <property type="entry name" value="UPF0178"/>
    <property type="match status" value="1"/>
</dbReference>
<gene>
    <name evidence="3" type="ORF">PQ457_19425</name>
</gene>
<dbReference type="InterPro" id="IPR003791">
    <property type="entry name" value="UPF0178"/>
</dbReference>
<sequence length="164" mass="17026">MPISAPLSSPALQVLVDADACPVKDEIYKVALRHHVSVVVVSNRPLRVPDHPLVRRVVVSDSFDAADDWIAQASGAGSVVITADILLADRAIKAQASVLSPTGKPFTASSIGGAIATRAIMADLRAGAVGEAIGGPPPFSKADRSRFLSALDEALTRLARNAGR</sequence>
<dbReference type="Proteomes" id="UP001218231">
    <property type="component" value="Plasmid unnamed1"/>
</dbReference>
<comment type="similarity">
    <text evidence="1 2">Belongs to the UPF0178 family.</text>
</comment>
<accession>A0ABY7U4B2</accession>
<protein>
    <recommendedName>
        <fullName evidence="2">UPF0178 protein PQ457_19425</fullName>
    </recommendedName>
</protein>